<accession>A0ABS5RHU6</accession>
<evidence type="ECO:0000313" key="2">
    <source>
        <dbReference type="EMBL" id="MBS9533169.1"/>
    </source>
</evidence>
<keyword evidence="1" id="KW-0732">Signal</keyword>
<organism evidence="2 3">
    <name type="scientific">Mycolicibacter acidiphilus</name>
    <dbReference type="NCBI Taxonomy" id="2835306"/>
    <lineage>
        <taxon>Bacteria</taxon>
        <taxon>Bacillati</taxon>
        <taxon>Actinomycetota</taxon>
        <taxon>Actinomycetes</taxon>
        <taxon>Mycobacteriales</taxon>
        <taxon>Mycobacteriaceae</taxon>
        <taxon>Mycolicibacter</taxon>
    </lineage>
</organism>
<reference evidence="2 3" key="1">
    <citation type="submission" date="2021-05" db="EMBL/GenBank/DDBJ databases">
        <title>Mycobacterium acidophilum sp. nov., an extremely acid-tolerant member of the genus Mycobacterium.</title>
        <authorList>
            <person name="Xia J."/>
        </authorList>
    </citation>
    <scope>NUCLEOTIDE SEQUENCE [LARGE SCALE GENOMIC DNA]</scope>
    <source>
        <strain evidence="2 3">M1</strain>
    </source>
</reference>
<evidence type="ECO:0008006" key="4">
    <source>
        <dbReference type="Google" id="ProtNLM"/>
    </source>
</evidence>
<feature type="chain" id="PRO_5046858583" description="Lipoprotein LpqE" evidence="1">
    <location>
        <begin position="23"/>
        <end position="183"/>
    </location>
</feature>
<name>A0ABS5RHU6_9MYCO</name>
<gene>
    <name evidence="2" type="ORF">KIH27_06135</name>
</gene>
<evidence type="ECO:0000256" key="1">
    <source>
        <dbReference type="SAM" id="SignalP"/>
    </source>
</evidence>
<dbReference type="InterPro" id="IPR007410">
    <property type="entry name" value="LpqE-like"/>
</dbReference>
<dbReference type="EMBL" id="JAHCLR010000007">
    <property type="protein sequence ID" value="MBS9533169.1"/>
    <property type="molecule type" value="Genomic_DNA"/>
</dbReference>
<evidence type="ECO:0000313" key="3">
    <source>
        <dbReference type="Proteomes" id="UP001519535"/>
    </source>
</evidence>
<sequence>MNRFNRACSAAAIGLFATAALAGCGTGQISQTTDQASAVNGSAATVGDLALRDVRIQAVQTGDALKPGDTVDLVFVASNQSLSEADELTGITSAVGKVSVTGSKSLPAGGVLVVSAPVASDLTAAPATPKQSRGADNTSAGAATLTLDKPISNGLTYDFTFDFKRAGEIKLAVPISAEGASHH</sequence>
<feature type="signal peptide" evidence="1">
    <location>
        <begin position="1"/>
        <end position="22"/>
    </location>
</feature>
<dbReference type="RefSeq" id="WP_214092053.1">
    <property type="nucleotide sequence ID" value="NZ_JAHCLR010000007.1"/>
</dbReference>
<dbReference type="Pfam" id="PF04314">
    <property type="entry name" value="PCuAC"/>
    <property type="match status" value="1"/>
</dbReference>
<keyword evidence="3" id="KW-1185">Reference proteome</keyword>
<proteinExistence type="predicted"/>
<dbReference type="PROSITE" id="PS51257">
    <property type="entry name" value="PROKAR_LIPOPROTEIN"/>
    <property type="match status" value="1"/>
</dbReference>
<dbReference type="Proteomes" id="UP001519535">
    <property type="component" value="Unassembled WGS sequence"/>
</dbReference>
<comment type="caution">
    <text evidence="2">The sequence shown here is derived from an EMBL/GenBank/DDBJ whole genome shotgun (WGS) entry which is preliminary data.</text>
</comment>
<protein>
    <recommendedName>
        <fullName evidence="4">Lipoprotein LpqE</fullName>
    </recommendedName>
</protein>